<keyword evidence="2" id="KW-1185">Reference proteome</keyword>
<sequence>MGVDDIGAEPYTVVTEGRKGWAAVGLHLERRDNAMIQDYDEDINTLLIFAGLLSAVLTAFIVESYQWLQEDFTQTSAALLGVIISELRNSSASSVHTHVEDYTAATSAVVINIMWFLSLVLSLAAALVGMMVKQWMREYRTFGSESPEDVIWLRQIRYQAFILWKVPAIIATLPAALELALVLFMSGLVTLLWTLHFTVAVVTSVASLTMFFAMLAATVMPALFPSCPYKSPSSWCCVIVWNTIVRNVHRILWTAGQAEYTSYLSSLLAHREIEGWKQRDIRTDLYCELKQYWGGIWCMDEELKTEAIKLAHFADAVSWVRESSQNNQMCSDIYLNTSSSRSASSIRIHLLAPIYALCRQSSLDPSRFMREYWYRHKSEPGRYGAFILQPGMSILELCDPWGTKAGVGVLRVLGTILLRQLEVFVADVLLCSETSSNDTDTMHAFVGSLCFLHHVARSLPRSTLAKEFVALLVQLYNTLAREKRYDEQFPGLRTICVQILQRMGAFRFADVEIHVDLDHPYMSFADYARAAIHVYNCGRFCESRENRHLFVSLADLALSKCTAWVPHNHEVDELKALLDCMYGAVLTAIEEGVSNCGSYDGFPWIATLAESPNVATFTYMPPLLPGYLAQNADPSLYSEVREALKKIERRYEALRETANPHTTQNYDVMPTPVTDSWASDATVDGAEGDKPAPTRDPDQVELHAVSELKTESTYQDNSSASSSRDSGIWIPSSSLTPSPHSANDSIACNSRRLRHAMDAGISCKSTTSLGGNPVLPQSSPSQECPTSLESEYAGDNEQGVPCPGNMATEGYEMVAIEDIDL</sequence>
<accession>A0ACC1TCZ1</accession>
<reference evidence="1" key="1">
    <citation type="submission" date="2022-07" db="EMBL/GenBank/DDBJ databases">
        <title>Genome Sequence of Phlebia brevispora.</title>
        <authorList>
            <person name="Buettner E."/>
        </authorList>
    </citation>
    <scope>NUCLEOTIDE SEQUENCE</scope>
    <source>
        <strain evidence="1">MPL23</strain>
    </source>
</reference>
<evidence type="ECO:0000313" key="2">
    <source>
        <dbReference type="Proteomes" id="UP001148662"/>
    </source>
</evidence>
<proteinExistence type="predicted"/>
<gene>
    <name evidence="1" type="ORF">NM688_g850</name>
</gene>
<dbReference type="Proteomes" id="UP001148662">
    <property type="component" value="Unassembled WGS sequence"/>
</dbReference>
<evidence type="ECO:0000313" key="1">
    <source>
        <dbReference type="EMBL" id="KAJ3558560.1"/>
    </source>
</evidence>
<name>A0ACC1TCZ1_9APHY</name>
<organism evidence="1 2">
    <name type="scientific">Phlebia brevispora</name>
    <dbReference type="NCBI Taxonomy" id="194682"/>
    <lineage>
        <taxon>Eukaryota</taxon>
        <taxon>Fungi</taxon>
        <taxon>Dikarya</taxon>
        <taxon>Basidiomycota</taxon>
        <taxon>Agaricomycotina</taxon>
        <taxon>Agaricomycetes</taxon>
        <taxon>Polyporales</taxon>
        <taxon>Meruliaceae</taxon>
        <taxon>Phlebia</taxon>
    </lineage>
</organism>
<protein>
    <submittedName>
        <fullName evidence="1">Uncharacterized protein</fullName>
    </submittedName>
</protein>
<comment type="caution">
    <text evidence="1">The sequence shown here is derived from an EMBL/GenBank/DDBJ whole genome shotgun (WGS) entry which is preliminary data.</text>
</comment>
<dbReference type="EMBL" id="JANHOG010000081">
    <property type="protein sequence ID" value="KAJ3558560.1"/>
    <property type="molecule type" value="Genomic_DNA"/>
</dbReference>